<dbReference type="RefSeq" id="WP_014019615.1">
    <property type="nucleotide sequence ID" value="NC_015914.1"/>
</dbReference>
<dbReference type="OrthoDB" id="1454326at2"/>
<protein>
    <submittedName>
        <fullName evidence="2">Uncharacterized protein</fullName>
    </submittedName>
</protein>
<dbReference type="HOGENOM" id="CLU_1802937_0_0_10"/>
<dbReference type="STRING" id="880070.Cycma_1563"/>
<evidence type="ECO:0000313" key="2">
    <source>
        <dbReference type="EMBL" id="AEL25320.1"/>
    </source>
</evidence>
<accession>G0J4U0</accession>
<feature type="transmembrane region" description="Helical" evidence="1">
    <location>
        <begin position="118"/>
        <end position="142"/>
    </location>
</feature>
<sequence>MNKEDLQNIIDKLEKEDRKEKAYFGIFEYGGGPDESFIKANKQGLELFAIDLLKAARDTEGLLKNETEKSVFPLGFDEDWVDDDCSTYIQYVEPTNEIRTNVKQEPYVETWTDKTMKFGCISAILIAIISAIVGIVTIIKWII</sequence>
<evidence type="ECO:0000256" key="1">
    <source>
        <dbReference type="SAM" id="Phobius"/>
    </source>
</evidence>
<reference evidence="3" key="1">
    <citation type="submission" date="2011-07" db="EMBL/GenBank/DDBJ databases">
        <title>The complete genome of Cyclobacterium marinum DSM 745.</title>
        <authorList>
            <person name="Lucas S."/>
            <person name="Han J."/>
            <person name="Lapidus A."/>
            <person name="Bruce D."/>
            <person name="Goodwin L."/>
            <person name="Pitluck S."/>
            <person name="Peters L."/>
            <person name="Kyrpides N."/>
            <person name="Mavromatis K."/>
            <person name="Ivanova N."/>
            <person name="Ovchinnikova G."/>
            <person name="Chertkov O."/>
            <person name="Detter J.C."/>
            <person name="Tapia R."/>
            <person name="Han C."/>
            <person name="Land M."/>
            <person name="Hauser L."/>
            <person name="Markowitz V."/>
            <person name="Cheng J.-F."/>
            <person name="Hugenholtz P."/>
            <person name="Woyke T."/>
            <person name="Wu D."/>
            <person name="Tindall B."/>
            <person name="Schuetze A."/>
            <person name="Brambilla E."/>
            <person name="Klenk H.-P."/>
            <person name="Eisen J.A."/>
        </authorList>
    </citation>
    <scope>NUCLEOTIDE SEQUENCE [LARGE SCALE GENOMIC DNA]</scope>
    <source>
        <strain evidence="3">ATCC 25205 / DSM 745 / LMG 13164 / NCIMB 1802</strain>
    </source>
</reference>
<dbReference type="AlphaFoldDB" id="G0J4U0"/>
<proteinExistence type="predicted"/>
<gene>
    <name evidence="2" type="ordered locus">Cycma_1563</name>
</gene>
<dbReference type="KEGG" id="cmr:Cycma_1563"/>
<keyword evidence="1" id="KW-0812">Transmembrane</keyword>
<keyword evidence="1" id="KW-0472">Membrane</keyword>
<dbReference type="eggNOG" id="ENOG5034BN0">
    <property type="taxonomic scope" value="Bacteria"/>
</dbReference>
<keyword evidence="1" id="KW-1133">Transmembrane helix</keyword>
<dbReference type="EMBL" id="CP002955">
    <property type="protein sequence ID" value="AEL25320.1"/>
    <property type="molecule type" value="Genomic_DNA"/>
</dbReference>
<keyword evidence="3" id="KW-1185">Reference proteome</keyword>
<organism evidence="2 3">
    <name type="scientific">Cyclobacterium marinum (strain ATCC 25205 / DSM 745 / LMG 13164 / NCIMB 1802)</name>
    <name type="common">Flectobacillus marinus</name>
    <dbReference type="NCBI Taxonomy" id="880070"/>
    <lineage>
        <taxon>Bacteria</taxon>
        <taxon>Pseudomonadati</taxon>
        <taxon>Bacteroidota</taxon>
        <taxon>Cytophagia</taxon>
        <taxon>Cytophagales</taxon>
        <taxon>Cyclobacteriaceae</taxon>
        <taxon>Cyclobacterium</taxon>
    </lineage>
</organism>
<evidence type="ECO:0000313" key="3">
    <source>
        <dbReference type="Proteomes" id="UP000001635"/>
    </source>
</evidence>
<dbReference type="Proteomes" id="UP000001635">
    <property type="component" value="Chromosome"/>
</dbReference>
<name>G0J4U0_CYCMS</name>